<dbReference type="Proteomes" id="UP000023152">
    <property type="component" value="Unassembled WGS sequence"/>
</dbReference>
<protein>
    <recommendedName>
        <fullName evidence="8">Magnesium transporter</fullName>
    </recommendedName>
</protein>
<dbReference type="AlphaFoldDB" id="X6LW32"/>
<evidence type="ECO:0000256" key="1">
    <source>
        <dbReference type="ARBA" id="ARBA00004141"/>
    </source>
</evidence>
<accession>X6LW32</accession>
<dbReference type="EMBL" id="ASPP01028243">
    <property type="protein sequence ID" value="ETO05347.1"/>
    <property type="molecule type" value="Genomic_DNA"/>
</dbReference>
<comment type="subcellular location">
    <subcellularLocation>
        <location evidence="1">Membrane</location>
        <topology evidence="1">Multi-pass membrane protein</topology>
    </subcellularLocation>
</comment>
<evidence type="ECO:0000256" key="3">
    <source>
        <dbReference type="ARBA" id="ARBA00022989"/>
    </source>
</evidence>
<feature type="transmembrane region" description="Helical" evidence="5">
    <location>
        <begin position="386"/>
        <end position="406"/>
    </location>
</feature>
<keyword evidence="4 5" id="KW-0472">Membrane</keyword>
<sequence length="498" mass="56263">MYRHREFAYYAAACGGWIILLWFFVQFVVRLSRYDSHLYRTKYFRFHQFAIATLSGTMGAQNILFAKGASTLLVLTVTNKGMMFTHYPTYLILVGLFWSIYFQLRWLNSGLKRHFCLCIFYFCVMCVFVIGTYTNISFWILVSVMGGLAVYQEFNDMDTLTKFVFPIGVLMTVGGVSYLTAQKQPKTNKQVSQKDNVICHADIHINANASVNADVDIAIESSSPSLSSIKETSQHCNGNVDATCFNQVVLDGVTTIEDNPPHFEVAACHVDSRFAGHISVQEKTLEHDAIQYAVEKREAEKILAMPFRPTDSDKLEEDHHRRLPSAIAIVAKTFEYGEAAMVTGSSLGRLLIQPDELLKDSSLGIDESIVDCRDDNQSSKAFHASYFDIHVCLFVCFIFIGLYWNLGNFLTYNNKPKKLLFRVEDNKKSTKKDSGRSSSTSPLLGSARQKWWDIFTLPSNDKGNINHKNCNENINNTHSTSNSIIQQDILISQSFSLG</sequence>
<dbReference type="PANTHER" id="PTHR12570">
    <property type="match status" value="1"/>
</dbReference>
<evidence type="ECO:0008006" key="8">
    <source>
        <dbReference type="Google" id="ProtNLM"/>
    </source>
</evidence>
<feature type="transmembrane region" description="Helical" evidence="5">
    <location>
        <begin position="7"/>
        <end position="29"/>
    </location>
</feature>
<proteinExistence type="predicted"/>
<feature type="transmembrane region" description="Helical" evidence="5">
    <location>
        <begin position="119"/>
        <end position="151"/>
    </location>
</feature>
<dbReference type="InterPro" id="IPR008521">
    <property type="entry name" value="Mg_trans_NIPA"/>
</dbReference>
<gene>
    <name evidence="6" type="ORF">RFI_32051</name>
</gene>
<dbReference type="OrthoDB" id="165382at2759"/>
<keyword evidence="2 5" id="KW-0812">Transmembrane</keyword>
<evidence type="ECO:0000313" key="7">
    <source>
        <dbReference type="Proteomes" id="UP000023152"/>
    </source>
</evidence>
<feature type="transmembrane region" description="Helical" evidence="5">
    <location>
        <begin position="87"/>
        <end position="107"/>
    </location>
</feature>
<evidence type="ECO:0000313" key="6">
    <source>
        <dbReference type="EMBL" id="ETO05347.1"/>
    </source>
</evidence>
<feature type="transmembrane region" description="Helical" evidence="5">
    <location>
        <begin position="163"/>
        <end position="181"/>
    </location>
</feature>
<dbReference type="GO" id="GO:0015095">
    <property type="term" value="F:magnesium ion transmembrane transporter activity"/>
    <property type="evidence" value="ECO:0007669"/>
    <property type="project" value="InterPro"/>
</dbReference>
<evidence type="ECO:0000256" key="5">
    <source>
        <dbReference type="SAM" id="Phobius"/>
    </source>
</evidence>
<evidence type="ECO:0000256" key="4">
    <source>
        <dbReference type="ARBA" id="ARBA00023136"/>
    </source>
</evidence>
<evidence type="ECO:0000256" key="2">
    <source>
        <dbReference type="ARBA" id="ARBA00022692"/>
    </source>
</evidence>
<dbReference type="PANTHER" id="PTHR12570:SF9">
    <property type="entry name" value="MAGNESIUM TRANSPORTER NIPA8-RELATED"/>
    <property type="match status" value="1"/>
</dbReference>
<comment type="caution">
    <text evidence="6">The sequence shown here is derived from an EMBL/GenBank/DDBJ whole genome shotgun (WGS) entry which is preliminary data.</text>
</comment>
<keyword evidence="7" id="KW-1185">Reference proteome</keyword>
<keyword evidence="3 5" id="KW-1133">Transmembrane helix</keyword>
<reference evidence="6 7" key="1">
    <citation type="journal article" date="2013" name="Curr. Biol.">
        <title>The Genome of the Foraminiferan Reticulomyxa filosa.</title>
        <authorList>
            <person name="Glockner G."/>
            <person name="Hulsmann N."/>
            <person name="Schleicher M."/>
            <person name="Noegel A.A."/>
            <person name="Eichinger L."/>
            <person name="Gallinger C."/>
            <person name="Pawlowski J."/>
            <person name="Sierra R."/>
            <person name="Euteneuer U."/>
            <person name="Pillet L."/>
            <person name="Moustafa A."/>
            <person name="Platzer M."/>
            <person name="Groth M."/>
            <person name="Szafranski K."/>
            <person name="Schliwa M."/>
        </authorList>
    </citation>
    <scope>NUCLEOTIDE SEQUENCE [LARGE SCALE GENOMIC DNA]</scope>
</reference>
<name>X6LW32_RETFI</name>
<dbReference type="GO" id="GO:0016020">
    <property type="term" value="C:membrane"/>
    <property type="evidence" value="ECO:0007669"/>
    <property type="project" value="UniProtKB-SubCell"/>
</dbReference>
<organism evidence="6 7">
    <name type="scientific">Reticulomyxa filosa</name>
    <dbReference type="NCBI Taxonomy" id="46433"/>
    <lineage>
        <taxon>Eukaryota</taxon>
        <taxon>Sar</taxon>
        <taxon>Rhizaria</taxon>
        <taxon>Retaria</taxon>
        <taxon>Foraminifera</taxon>
        <taxon>Monothalamids</taxon>
        <taxon>Reticulomyxidae</taxon>
        <taxon>Reticulomyxa</taxon>
    </lineage>
</organism>